<dbReference type="Gene3D" id="2.30.30.940">
    <property type="match status" value="1"/>
</dbReference>
<dbReference type="InterPro" id="IPR027785">
    <property type="entry name" value="UvrD-like_helicase_C"/>
</dbReference>
<dbReference type="AlphaFoldDB" id="A0A955L0R9"/>
<dbReference type="PANTHER" id="PTHR47642:SF5">
    <property type="entry name" value="ATP-DEPENDENT DNA HELICASE"/>
    <property type="match status" value="1"/>
</dbReference>
<dbReference type="InterPro" id="IPR051055">
    <property type="entry name" value="PIF1_helicase"/>
</dbReference>
<proteinExistence type="predicted"/>
<dbReference type="Pfam" id="PF13538">
    <property type="entry name" value="UvrD_C_2"/>
    <property type="match status" value="1"/>
</dbReference>
<dbReference type="Pfam" id="PF05970">
    <property type="entry name" value="PIF1"/>
    <property type="match status" value="1"/>
</dbReference>
<gene>
    <name evidence="3" type="ORF">KC675_04230</name>
</gene>
<feature type="domain" description="UvrD-like helicase C-terminal" evidence="2">
    <location>
        <begin position="365"/>
        <end position="405"/>
    </location>
</feature>
<evidence type="ECO:0000313" key="3">
    <source>
        <dbReference type="EMBL" id="MCA9380358.1"/>
    </source>
</evidence>
<organism evidence="3 4">
    <name type="scientific">Candidatus Dojkabacteria bacterium</name>
    <dbReference type="NCBI Taxonomy" id="2099670"/>
    <lineage>
        <taxon>Bacteria</taxon>
        <taxon>Candidatus Dojkabacteria</taxon>
    </lineage>
</organism>
<reference evidence="3" key="2">
    <citation type="journal article" date="2021" name="Microbiome">
        <title>Successional dynamics and alternative stable states in a saline activated sludge microbial community over 9 years.</title>
        <authorList>
            <person name="Wang Y."/>
            <person name="Ye J."/>
            <person name="Ju F."/>
            <person name="Liu L."/>
            <person name="Boyd J.A."/>
            <person name="Deng Y."/>
            <person name="Parks D.H."/>
            <person name="Jiang X."/>
            <person name="Yin X."/>
            <person name="Woodcroft B.J."/>
            <person name="Tyson G.W."/>
            <person name="Hugenholtz P."/>
            <person name="Polz M.F."/>
            <person name="Zhang T."/>
        </authorList>
    </citation>
    <scope>NUCLEOTIDE SEQUENCE</scope>
    <source>
        <strain evidence="3">HKST-UBA15</strain>
    </source>
</reference>
<feature type="domain" description="DNA helicase Pif1-like DEAD-box helicase" evidence="1">
    <location>
        <begin position="24"/>
        <end position="219"/>
    </location>
</feature>
<dbReference type="CDD" id="cd18809">
    <property type="entry name" value="SF1_C_RecD"/>
    <property type="match status" value="1"/>
</dbReference>
<dbReference type="InterPro" id="IPR027417">
    <property type="entry name" value="P-loop_NTPase"/>
</dbReference>
<accession>A0A955L0R9</accession>
<dbReference type="EMBL" id="JAGQLL010000053">
    <property type="protein sequence ID" value="MCA9380358.1"/>
    <property type="molecule type" value="Genomic_DNA"/>
</dbReference>
<protein>
    <submittedName>
        <fullName evidence="3">AAA family ATPase</fullName>
    </submittedName>
</protein>
<dbReference type="SUPFAM" id="SSF52540">
    <property type="entry name" value="P-loop containing nucleoside triphosphate hydrolases"/>
    <property type="match status" value="2"/>
</dbReference>
<comment type="caution">
    <text evidence="3">The sequence shown here is derived from an EMBL/GenBank/DDBJ whole genome shotgun (WGS) entry which is preliminary data.</text>
</comment>
<dbReference type="Gene3D" id="3.40.50.300">
    <property type="entry name" value="P-loop containing nucleotide triphosphate hydrolases"/>
    <property type="match status" value="2"/>
</dbReference>
<dbReference type="FunFam" id="3.40.50.300:FF:001498">
    <property type="entry name" value="ATP-dependent DNA helicase"/>
    <property type="match status" value="1"/>
</dbReference>
<dbReference type="GO" id="GO:0000723">
    <property type="term" value="P:telomere maintenance"/>
    <property type="evidence" value="ECO:0007669"/>
    <property type="project" value="InterPro"/>
</dbReference>
<dbReference type="PANTHER" id="PTHR47642">
    <property type="entry name" value="ATP-DEPENDENT DNA HELICASE"/>
    <property type="match status" value="1"/>
</dbReference>
<dbReference type="GO" id="GO:0003678">
    <property type="term" value="F:DNA helicase activity"/>
    <property type="evidence" value="ECO:0007669"/>
    <property type="project" value="InterPro"/>
</dbReference>
<reference evidence="3" key="1">
    <citation type="submission" date="2020-04" db="EMBL/GenBank/DDBJ databases">
        <authorList>
            <person name="Zhang T."/>
        </authorList>
    </citation>
    <scope>NUCLEOTIDE SEQUENCE</scope>
    <source>
        <strain evidence="3">HKST-UBA15</strain>
    </source>
</reference>
<evidence type="ECO:0000259" key="1">
    <source>
        <dbReference type="Pfam" id="PF05970"/>
    </source>
</evidence>
<dbReference type="Proteomes" id="UP000745577">
    <property type="component" value="Unassembled WGS sequence"/>
</dbReference>
<dbReference type="GO" id="GO:0006281">
    <property type="term" value="P:DNA repair"/>
    <property type="evidence" value="ECO:0007669"/>
    <property type="project" value="InterPro"/>
</dbReference>
<dbReference type="InterPro" id="IPR010285">
    <property type="entry name" value="DNA_helicase_pif1-like_DEAD"/>
</dbReference>
<evidence type="ECO:0000259" key="2">
    <source>
        <dbReference type="Pfam" id="PF13538"/>
    </source>
</evidence>
<evidence type="ECO:0000313" key="4">
    <source>
        <dbReference type="Proteomes" id="UP000745577"/>
    </source>
</evidence>
<sequence length="436" mass="50066">MKKQQTKIKDQFIDINPEFEKAFNTLENTNTNLLITGKAGTGKSTFLEYFTQNTKKNIAILAPTGVAALNVNGETIHSFFHFHPHVTKKEVEKKASRVKKDSIYHHLDLIIIDEISMVRADLFDYIDIFLRKALHKNEPFGGVQMCLIGDLYQLPPIVMSDEKAFFQENYTSHYFFGTDVFRDMFFNLRCIELDTVYRQSDTEFISVLNAIRDNKLSEDHYEFLNERVADVENEEDYVTIVATNRLADKINSENLKKLDTKPKKYIGKVNGMLSNGAYPTELELVLKVGAKVMFLNNDRKGRWVNGTVGEVTKLKDDKITVGTDSGESYEVEPFEWEVNKYVYDQDSNSLEQELAGSFKQFPLRLAWAITVHKSQGKTFDNVIIDMGWGTFVSGQLYVALSRCRTSEGLVIRRSSRMNVIETDLVVTDFLRNIERI</sequence>
<name>A0A955L0R9_9BACT</name>